<comment type="caution">
    <text evidence="4">The sequence shown here is derived from an EMBL/GenBank/DDBJ whole genome shotgun (WGS) entry which is preliminary data.</text>
</comment>
<accession>A0A1D2MJE6</accession>
<dbReference type="EMBL" id="LJIJ01001077">
    <property type="protein sequence ID" value="ODM93093.1"/>
    <property type="molecule type" value="Genomic_DNA"/>
</dbReference>
<dbReference type="Pfam" id="PF02752">
    <property type="entry name" value="Arrestin_C"/>
    <property type="match status" value="1"/>
</dbReference>
<evidence type="ECO:0000259" key="3">
    <source>
        <dbReference type="SMART" id="SM01017"/>
    </source>
</evidence>
<dbReference type="SMART" id="SM01017">
    <property type="entry name" value="Arrestin_C"/>
    <property type="match status" value="1"/>
</dbReference>
<dbReference type="InterPro" id="IPR014752">
    <property type="entry name" value="Arrestin-like_C"/>
</dbReference>
<dbReference type="InterPro" id="IPR014756">
    <property type="entry name" value="Ig_E-set"/>
</dbReference>
<organism evidence="4 5">
    <name type="scientific">Orchesella cincta</name>
    <name type="common">Springtail</name>
    <name type="synonym">Podura cincta</name>
    <dbReference type="NCBI Taxonomy" id="48709"/>
    <lineage>
        <taxon>Eukaryota</taxon>
        <taxon>Metazoa</taxon>
        <taxon>Ecdysozoa</taxon>
        <taxon>Arthropoda</taxon>
        <taxon>Hexapoda</taxon>
        <taxon>Collembola</taxon>
        <taxon>Entomobryomorpha</taxon>
        <taxon>Entomobryoidea</taxon>
        <taxon>Orchesellidae</taxon>
        <taxon>Orchesellinae</taxon>
        <taxon>Orchesella</taxon>
    </lineage>
</organism>
<dbReference type="PANTHER" id="PTHR11188:SF17">
    <property type="entry name" value="FI21816P1"/>
    <property type="match status" value="1"/>
</dbReference>
<evidence type="ECO:0000256" key="2">
    <source>
        <dbReference type="SAM" id="MobiDB-lite"/>
    </source>
</evidence>
<dbReference type="AlphaFoldDB" id="A0A1D2MJE6"/>
<gene>
    <name evidence="4" type="ORF">Ocin01_13596</name>
</gene>
<evidence type="ECO:0000313" key="5">
    <source>
        <dbReference type="Proteomes" id="UP000094527"/>
    </source>
</evidence>
<dbReference type="GO" id="GO:0015031">
    <property type="term" value="P:protein transport"/>
    <property type="evidence" value="ECO:0007669"/>
    <property type="project" value="TreeGrafter"/>
</dbReference>
<reference evidence="4 5" key="1">
    <citation type="journal article" date="2016" name="Genome Biol. Evol.">
        <title>Gene Family Evolution Reflects Adaptation to Soil Environmental Stressors in the Genome of the Collembolan Orchesella cincta.</title>
        <authorList>
            <person name="Faddeeva-Vakhrusheva A."/>
            <person name="Derks M.F."/>
            <person name="Anvar S.Y."/>
            <person name="Agamennone V."/>
            <person name="Suring W."/>
            <person name="Smit S."/>
            <person name="van Straalen N.M."/>
            <person name="Roelofs D."/>
        </authorList>
    </citation>
    <scope>NUCLEOTIDE SEQUENCE [LARGE SCALE GENOMIC DNA]</scope>
    <source>
        <tissue evidence="4">Mixed pool</tissue>
    </source>
</reference>
<dbReference type="SUPFAM" id="SSF81296">
    <property type="entry name" value="E set domains"/>
    <property type="match status" value="2"/>
</dbReference>
<feature type="compositionally biased region" description="Polar residues" evidence="2">
    <location>
        <begin position="379"/>
        <end position="388"/>
    </location>
</feature>
<feature type="region of interest" description="Disordered" evidence="2">
    <location>
        <begin position="401"/>
        <end position="443"/>
    </location>
</feature>
<dbReference type="STRING" id="48709.A0A1D2MJE6"/>
<keyword evidence="5" id="KW-1185">Reference proteome</keyword>
<comment type="similarity">
    <text evidence="1">Belongs to the arrestin family.</text>
</comment>
<name>A0A1D2MJE6_ORCCI</name>
<dbReference type="OrthoDB" id="2333384at2759"/>
<dbReference type="Pfam" id="PF00339">
    <property type="entry name" value="Arrestin_N"/>
    <property type="match status" value="1"/>
</dbReference>
<dbReference type="PANTHER" id="PTHR11188">
    <property type="entry name" value="ARRESTIN DOMAIN CONTAINING PROTEIN"/>
    <property type="match status" value="1"/>
</dbReference>
<dbReference type="Proteomes" id="UP000094527">
    <property type="component" value="Unassembled WGS sequence"/>
</dbReference>
<feature type="domain" description="Arrestin C-terminal-like" evidence="3">
    <location>
        <begin position="172"/>
        <end position="307"/>
    </location>
</feature>
<protein>
    <submittedName>
        <fullName evidence="4">Arrestin domain-containing protein 4</fullName>
    </submittedName>
</protein>
<proteinExistence type="inferred from homology"/>
<evidence type="ECO:0000256" key="1">
    <source>
        <dbReference type="ARBA" id="ARBA00005298"/>
    </source>
</evidence>
<sequence>MEDDYIPLEILEICLHREEYFPGEIVTGKLLIVTKEAVTPEGIYIKFEGKATAKWKKKPAYLCGLQEAEFVDGEKSYFVNVFRYGSEQLPFGSSAFPFEFELPSEIPPTLRGLKHIKIRYSVDALIQTETEDYRQHKTFTVKGLLNLNAFPELSLPLCKTVRESLYESCWGFGQLVTLSFSMRKQGFVPGEEVKAYLLVKNCEDISLVSGFEIQLIQEMELRARGNTRIRRRIVGKNDILHVSSLDCATHKYTFIMKIPEDILISYETIIQDFISVRYCIRLSMIKSSFPYKSFQIHLPIKIGTVWIKEQVQLPLMVLSAVPFLRKKKEDDEHHVVDEIIHLQPTSSEAYHQAHGIPGILINEVVEDTQEEDPDKEQLPNWTPSPKRSHYTSVSSLFANMNRGTTNTVGDSCGSLVKPQEAFGGGDDDSHRPRSVSINEEIYK</sequence>
<feature type="region of interest" description="Disordered" evidence="2">
    <location>
        <begin position="367"/>
        <end position="388"/>
    </location>
</feature>
<dbReference type="InterPro" id="IPR011021">
    <property type="entry name" value="Arrestin-like_N"/>
</dbReference>
<dbReference type="InterPro" id="IPR050357">
    <property type="entry name" value="Arrestin_domain-protein"/>
</dbReference>
<evidence type="ECO:0000313" key="4">
    <source>
        <dbReference type="EMBL" id="ODM93093.1"/>
    </source>
</evidence>
<dbReference type="GO" id="GO:0005737">
    <property type="term" value="C:cytoplasm"/>
    <property type="evidence" value="ECO:0007669"/>
    <property type="project" value="TreeGrafter"/>
</dbReference>
<dbReference type="Gene3D" id="2.60.40.640">
    <property type="match status" value="2"/>
</dbReference>
<dbReference type="InterPro" id="IPR011022">
    <property type="entry name" value="Arrestin_C-like"/>
</dbReference>